<feature type="binding site" evidence="6">
    <location>
        <position position="214"/>
    </location>
    <ligand>
        <name>substrate</name>
    </ligand>
</feature>
<dbReference type="SUPFAM" id="SSF75304">
    <property type="entry name" value="Amidase signature (AS) enzymes"/>
    <property type="match status" value="1"/>
</dbReference>
<accession>S8AH77</accession>
<evidence type="ECO:0000313" key="9">
    <source>
        <dbReference type="Proteomes" id="UP000015100"/>
    </source>
</evidence>
<comment type="caution">
    <text evidence="8">The sequence shown here is derived from an EMBL/GenBank/DDBJ whole genome shotgun (WGS) entry which is preliminary data.</text>
</comment>
<evidence type="ECO:0000256" key="5">
    <source>
        <dbReference type="PIRSR" id="PIRSR001221-1"/>
    </source>
</evidence>
<organism evidence="8 9">
    <name type="scientific">Dactylellina haptotyla (strain CBS 200.50)</name>
    <name type="common">Nematode-trapping fungus</name>
    <name type="synonym">Monacrosporium haptotylum</name>
    <dbReference type="NCBI Taxonomy" id="1284197"/>
    <lineage>
        <taxon>Eukaryota</taxon>
        <taxon>Fungi</taxon>
        <taxon>Dikarya</taxon>
        <taxon>Ascomycota</taxon>
        <taxon>Pezizomycotina</taxon>
        <taxon>Orbiliomycetes</taxon>
        <taxon>Orbiliales</taxon>
        <taxon>Orbiliaceae</taxon>
        <taxon>Dactylellina</taxon>
    </lineage>
</organism>
<feature type="active site" description="Acyl-ester intermediate" evidence="5">
    <location>
        <position position="238"/>
    </location>
</feature>
<protein>
    <recommendedName>
        <fullName evidence="3">amidase</fullName>
        <ecNumber evidence="3">3.5.1.4</ecNumber>
    </recommendedName>
</protein>
<proteinExistence type="inferred from homology"/>
<sequence length="565" mass="61364">MSNAYDWESIAAERQAHRDGTIAALADLPDPISVPDFPDPANLPLNVYKTGRDQLTPQEIKLTETSPTLLLVRLANRSLSAVELTRTFLKRAAIAQKLTNCTTELLPTLALERAKYLDDYLAANNATVGPLHGLPISVKEHIGIKNHDLNAGFCGWVGNIANEDGAVLKPLYDAGCIFYVRTTQPQTLMHLETSSNIFGTTVNPFHRNLTSGGSSGGEGALIGMRGSCLGIGTDIGGSIRSPAGNNGLYGLRPTSNRLPMGGQAATMLGQEHIIPVVGPLSTHLSGLSLFMSTVIGAEPWLEDPALVPLPWREDSHFPINAVTGRMKKIKIGVMRWDGVVMPHPPVLRAIDEVVAALETTPAEFEVVEWEETEAARAWDIISALYFADGAAQERAAMAKTGEPALPLSEWILTQPNVPKPPGHTAEKLWQLTLQRDDFKKEFLAKWLKSGIDVLLCPVGPGVAPRLGTAKYWGYTSLWNLLDYPAAVFPVSQVGEKDTGEWEYAKGPGAGEKDVTNMKLWDPAYYRDAPISLQLVGRRFEDEKLLEALTVIQGKIGLPFVDATKG</sequence>
<dbReference type="EC" id="3.5.1.4" evidence="3"/>
<evidence type="ECO:0000259" key="7">
    <source>
        <dbReference type="Pfam" id="PF01425"/>
    </source>
</evidence>
<feature type="binding site" evidence="6">
    <location>
        <position position="188"/>
    </location>
    <ligand>
        <name>substrate</name>
    </ligand>
</feature>
<dbReference type="PANTHER" id="PTHR46072:SF4">
    <property type="entry name" value="AMIDASE C550.07-RELATED"/>
    <property type="match status" value="1"/>
</dbReference>
<gene>
    <name evidence="8" type="ORF">H072_3933</name>
</gene>
<evidence type="ECO:0000256" key="6">
    <source>
        <dbReference type="PIRSR" id="PIRSR001221-2"/>
    </source>
</evidence>
<feature type="binding site" evidence="6">
    <location>
        <begin position="235"/>
        <end position="238"/>
    </location>
    <ligand>
        <name>substrate</name>
    </ligand>
</feature>
<dbReference type="Pfam" id="PF01425">
    <property type="entry name" value="Amidase"/>
    <property type="match status" value="1"/>
</dbReference>
<evidence type="ECO:0000256" key="4">
    <source>
        <dbReference type="ARBA" id="ARBA00022801"/>
    </source>
</evidence>
<feature type="active site" description="Charge relay system" evidence="5">
    <location>
        <position position="214"/>
    </location>
</feature>
<keyword evidence="4" id="KW-0378">Hydrolase</keyword>
<comment type="catalytic activity">
    <reaction evidence="1">
        <text>a monocarboxylic acid amide + H2O = a monocarboxylate + NH4(+)</text>
        <dbReference type="Rhea" id="RHEA:12020"/>
        <dbReference type="ChEBI" id="CHEBI:15377"/>
        <dbReference type="ChEBI" id="CHEBI:28938"/>
        <dbReference type="ChEBI" id="CHEBI:35757"/>
        <dbReference type="ChEBI" id="CHEBI:83628"/>
        <dbReference type="EC" id="3.5.1.4"/>
    </reaction>
</comment>
<dbReference type="InterPro" id="IPR036928">
    <property type="entry name" value="AS_sf"/>
</dbReference>
<evidence type="ECO:0000256" key="1">
    <source>
        <dbReference type="ARBA" id="ARBA00001311"/>
    </source>
</evidence>
<feature type="domain" description="Amidase" evidence="7">
    <location>
        <begin position="83"/>
        <end position="545"/>
    </location>
</feature>
<dbReference type="PROSITE" id="PS00571">
    <property type="entry name" value="AMIDASES"/>
    <property type="match status" value="1"/>
</dbReference>
<dbReference type="HOGENOM" id="CLU_009600_9_2_1"/>
<feature type="active site" description="Charge relay system" evidence="5">
    <location>
        <position position="139"/>
    </location>
</feature>
<dbReference type="PANTHER" id="PTHR46072">
    <property type="entry name" value="AMIDASE-RELATED-RELATED"/>
    <property type="match status" value="1"/>
</dbReference>
<keyword evidence="9" id="KW-1185">Reference proteome</keyword>
<name>S8AH77_DACHA</name>
<dbReference type="InterPro" id="IPR023631">
    <property type="entry name" value="Amidase_dom"/>
</dbReference>
<dbReference type="AlphaFoldDB" id="S8AH77"/>
<evidence type="ECO:0000256" key="2">
    <source>
        <dbReference type="ARBA" id="ARBA00009199"/>
    </source>
</evidence>
<dbReference type="Gene3D" id="3.90.1300.10">
    <property type="entry name" value="Amidase signature (AS) domain"/>
    <property type="match status" value="1"/>
</dbReference>
<comment type="similarity">
    <text evidence="2">Belongs to the amidase family.</text>
</comment>
<evidence type="ECO:0000256" key="3">
    <source>
        <dbReference type="ARBA" id="ARBA00012922"/>
    </source>
</evidence>
<dbReference type="EMBL" id="AQGS01000129">
    <property type="protein sequence ID" value="EPS42229.1"/>
    <property type="molecule type" value="Genomic_DNA"/>
</dbReference>
<dbReference type="eggNOG" id="KOG1212">
    <property type="taxonomic scope" value="Eukaryota"/>
</dbReference>
<dbReference type="OMA" id="AQVATNC"/>
<reference evidence="8 9" key="1">
    <citation type="journal article" date="2013" name="PLoS Genet.">
        <title>Genomic mechanisms accounting for the adaptation to parasitism in nematode-trapping fungi.</title>
        <authorList>
            <person name="Meerupati T."/>
            <person name="Andersson K.M."/>
            <person name="Friman E."/>
            <person name="Kumar D."/>
            <person name="Tunlid A."/>
            <person name="Ahren D."/>
        </authorList>
    </citation>
    <scope>NUCLEOTIDE SEQUENCE [LARGE SCALE GENOMIC DNA]</scope>
    <source>
        <strain evidence="8 9">CBS 200.50</strain>
    </source>
</reference>
<dbReference type="STRING" id="1284197.S8AH77"/>
<dbReference type="PIRSF" id="PIRSF001221">
    <property type="entry name" value="Amidase_fungi"/>
    <property type="match status" value="1"/>
</dbReference>
<dbReference type="Proteomes" id="UP000015100">
    <property type="component" value="Unassembled WGS sequence"/>
</dbReference>
<dbReference type="InterPro" id="IPR020556">
    <property type="entry name" value="Amidase_CS"/>
</dbReference>
<dbReference type="GO" id="GO:0004040">
    <property type="term" value="F:amidase activity"/>
    <property type="evidence" value="ECO:0007669"/>
    <property type="project" value="UniProtKB-EC"/>
</dbReference>
<dbReference type="OrthoDB" id="6428749at2759"/>
<evidence type="ECO:0000313" key="8">
    <source>
        <dbReference type="EMBL" id="EPS42229.1"/>
    </source>
</evidence>
<reference evidence="9" key="2">
    <citation type="submission" date="2013-04" db="EMBL/GenBank/DDBJ databases">
        <title>Genomic mechanisms accounting for the adaptation to parasitism in nematode-trapping fungi.</title>
        <authorList>
            <person name="Ahren D.G."/>
        </authorList>
    </citation>
    <scope>NUCLEOTIDE SEQUENCE [LARGE SCALE GENOMIC DNA]</scope>
    <source>
        <strain evidence="9">CBS 200.50</strain>
    </source>
</reference>